<name>A0A0K9YQS4_9BACL</name>
<proteinExistence type="inferred from homology"/>
<keyword evidence="6" id="KW-1185">Reference proteome</keyword>
<dbReference type="InterPro" id="IPR001509">
    <property type="entry name" value="Epimerase_deHydtase"/>
</dbReference>
<reference evidence="3 6" key="3">
    <citation type="submission" date="2019-06" db="EMBL/GenBank/DDBJ databases">
        <title>Whole genome shotgun sequence of Brevibacillus reuszeri NBRC 15719.</title>
        <authorList>
            <person name="Hosoyama A."/>
            <person name="Uohara A."/>
            <person name="Ohji S."/>
            <person name="Ichikawa N."/>
        </authorList>
    </citation>
    <scope>NUCLEOTIDE SEQUENCE [LARGE SCALE GENOMIC DNA]</scope>
    <source>
        <strain evidence="3 6">NBRC 15719</strain>
    </source>
</reference>
<gene>
    <name evidence="3" type="primary">ytcB</name>
    <name evidence="4" type="ORF">ADS79_19575</name>
    <name evidence="3" type="ORF">BRE01_04280</name>
</gene>
<dbReference type="Proteomes" id="UP000319578">
    <property type="component" value="Unassembled WGS sequence"/>
</dbReference>
<dbReference type="RefSeq" id="WP_049740062.1">
    <property type="nucleotide sequence ID" value="NZ_BJON01000002.1"/>
</dbReference>
<dbReference type="PATRIC" id="fig|54915.3.peg.3023"/>
<sequence length="317" mass="34651">MTKALVTGCAGFIGSHLTQRLLNDGVTVIGIDGFVDNYDVAAKLRNLAEIGNRPAFTFHSTMLQAQRWKDWLDGVDVVYHLAALPGVRNSWGKAFTDYVSHNILATQFLLEACAQLPKPPVVVVSSSSSVYGTMQGTFTNENAPLRPVSPYGMTKEAMEQICLVYVKAFGLPVTMLRYFTVYGPRQRPDMAFHLFFRKMLKGEAVSVFGDGQQSRDFTYVTDAVEANLLAAKHAAPGDIFNVGGDREIKLIDVLGIMGGLLNITPQIVYQTGPVGDSQRTCADITLAQTRLGYHPQVSLEDGLRQQLADIRSQGKGS</sequence>
<dbReference type="STRING" id="54915.ADS79_19575"/>
<reference evidence="5" key="1">
    <citation type="submission" date="2015-07" db="EMBL/GenBank/DDBJ databases">
        <title>Genome sequencing project for genomic taxonomy and phylogenomics of Bacillus-like bacteria.</title>
        <authorList>
            <person name="Liu B."/>
            <person name="Wang J."/>
            <person name="Zhu Y."/>
            <person name="Liu G."/>
            <person name="Chen Q."/>
            <person name="Chen Z."/>
            <person name="Lan J."/>
            <person name="Che J."/>
            <person name="Ge C."/>
            <person name="Shi H."/>
            <person name="Pan Z."/>
            <person name="Liu X."/>
        </authorList>
    </citation>
    <scope>NUCLEOTIDE SEQUENCE [LARGE SCALE GENOMIC DNA]</scope>
    <source>
        <strain evidence="5">DSM 9887</strain>
    </source>
</reference>
<accession>A0A0K9YQS4</accession>
<evidence type="ECO:0000313" key="6">
    <source>
        <dbReference type="Proteomes" id="UP000319578"/>
    </source>
</evidence>
<evidence type="ECO:0000259" key="2">
    <source>
        <dbReference type="Pfam" id="PF01370"/>
    </source>
</evidence>
<dbReference type="EMBL" id="BJON01000002">
    <property type="protein sequence ID" value="GED66726.1"/>
    <property type="molecule type" value="Genomic_DNA"/>
</dbReference>
<reference evidence="4" key="2">
    <citation type="submission" date="2015-07" db="EMBL/GenBank/DDBJ databases">
        <title>MeaNS - Measles Nucleotide Surveillance Program.</title>
        <authorList>
            <person name="Tran T."/>
            <person name="Druce J."/>
        </authorList>
    </citation>
    <scope>NUCLEOTIDE SEQUENCE</scope>
    <source>
        <strain evidence="4">DSM 9887</strain>
    </source>
</reference>
<dbReference type="PANTHER" id="PTHR43000">
    <property type="entry name" value="DTDP-D-GLUCOSE 4,6-DEHYDRATASE-RELATED"/>
    <property type="match status" value="1"/>
</dbReference>
<comment type="similarity">
    <text evidence="1">Belongs to the NAD(P)-dependent epimerase/dehydratase family.</text>
</comment>
<evidence type="ECO:0000256" key="1">
    <source>
        <dbReference type="ARBA" id="ARBA00007637"/>
    </source>
</evidence>
<dbReference type="AlphaFoldDB" id="A0A0K9YQS4"/>
<dbReference type="Gene3D" id="3.40.50.720">
    <property type="entry name" value="NAD(P)-binding Rossmann-like Domain"/>
    <property type="match status" value="1"/>
</dbReference>
<dbReference type="EMBL" id="LGIQ01000009">
    <property type="protein sequence ID" value="KNB71026.1"/>
    <property type="molecule type" value="Genomic_DNA"/>
</dbReference>
<dbReference type="PRINTS" id="PR01713">
    <property type="entry name" value="NUCEPIMERASE"/>
</dbReference>
<protein>
    <submittedName>
        <fullName evidence="4">Nucleotide sugar epimerase</fullName>
    </submittedName>
    <submittedName>
        <fullName evidence="3">UDP-glucose epimerase YtcB</fullName>
    </submittedName>
</protein>
<dbReference type="InterPro" id="IPR036291">
    <property type="entry name" value="NAD(P)-bd_dom_sf"/>
</dbReference>
<organism evidence="4 5">
    <name type="scientific">Brevibacillus reuszeri</name>
    <dbReference type="NCBI Taxonomy" id="54915"/>
    <lineage>
        <taxon>Bacteria</taxon>
        <taxon>Bacillati</taxon>
        <taxon>Bacillota</taxon>
        <taxon>Bacilli</taxon>
        <taxon>Bacillales</taxon>
        <taxon>Paenibacillaceae</taxon>
        <taxon>Brevibacillus</taxon>
    </lineage>
</organism>
<dbReference type="OrthoDB" id="9811743at2"/>
<dbReference type="SUPFAM" id="SSF51735">
    <property type="entry name" value="NAD(P)-binding Rossmann-fold domains"/>
    <property type="match status" value="1"/>
</dbReference>
<evidence type="ECO:0000313" key="4">
    <source>
        <dbReference type="EMBL" id="KNB71026.1"/>
    </source>
</evidence>
<dbReference type="Pfam" id="PF01370">
    <property type="entry name" value="Epimerase"/>
    <property type="match status" value="1"/>
</dbReference>
<evidence type="ECO:0000313" key="3">
    <source>
        <dbReference type="EMBL" id="GED66726.1"/>
    </source>
</evidence>
<dbReference type="Proteomes" id="UP000036834">
    <property type="component" value="Unassembled WGS sequence"/>
</dbReference>
<comment type="caution">
    <text evidence="4">The sequence shown here is derived from an EMBL/GenBank/DDBJ whole genome shotgun (WGS) entry which is preliminary data.</text>
</comment>
<evidence type="ECO:0000313" key="5">
    <source>
        <dbReference type="Proteomes" id="UP000036834"/>
    </source>
</evidence>
<dbReference type="Gene3D" id="3.90.25.10">
    <property type="entry name" value="UDP-galactose 4-epimerase, domain 1"/>
    <property type="match status" value="1"/>
</dbReference>
<feature type="domain" description="NAD-dependent epimerase/dehydratase" evidence="2">
    <location>
        <begin position="4"/>
        <end position="243"/>
    </location>
</feature>